<dbReference type="InterPro" id="IPR036589">
    <property type="entry name" value="HCY_dom_sf"/>
</dbReference>
<name>A0A9D5R951_9FIRM</name>
<dbReference type="GO" id="GO:0050667">
    <property type="term" value="P:homocysteine metabolic process"/>
    <property type="evidence" value="ECO:0007669"/>
    <property type="project" value="TreeGrafter"/>
</dbReference>
<feature type="domain" description="B12-binding N-terminal" evidence="23">
    <location>
        <begin position="569"/>
        <end position="662"/>
    </location>
</feature>
<dbReference type="NCBIfam" id="NF005719">
    <property type="entry name" value="PRK07535.1"/>
    <property type="match status" value="1"/>
</dbReference>
<dbReference type="SUPFAM" id="SSF52242">
    <property type="entry name" value="Cobalamin (vitamin B12)-binding domain"/>
    <property type="match status" value="1"/>
</dbReference>
<keyword evidence="14 19" id="KW-0862">Zinc</keyword>
<dbReference type="Proteomes" id="UP000806542">
    <property type="component" value="Unassembled WGS sequence"/>
</dbReference>
<dbReference type="PROSITE" id="PS50972">
    <property type="entry name" value="PTERIN_BINDING"/>
    <property type="match status" value="1"/>
</dbReference>
<dbReference type="InterPro" id="IPR000489">
    <property type="entry name" value="Pterin-binding_dom"/>
</dbReference>
<organism evidence="24 25">
    <name type="scientific">Ructibacterium gallinarum</name>
    <dbReference type="NCBI Taxonomy" id="2779355"/>
    <lineage>
        <taxon>Bacteria</taxon>
        <taxon>Bacillati</taxon>
        <taxon>Bacillota</taxon>
        <taxon>Clostridia</taxon>
        <taxon>Eubacteriales</taxon>
        <taxon>Oscillospiraceae</taxon>
        <taxon>Ructibacterium</taxon>
    </lineage>
</organism>
<evidence type="ECO:0000256" key="3">
    <source>
        <dbReference type="ARBA" id="ARBA00001956"/>
    </source>
</evidence>
<gene>
    <name evidence="24" type="ORF">INF28_09330</name>
</gene>
<accession>A0A9D5R951</accession>
<keyword evidence="25" id="KW-1185">Reference proteome</keyword>
<dbReference type="GO" id="GO:0046653">
    <property type="term" value="P:tetrahydrofolate metabolic process"/>
    <property type="evidence" value="ECO:0007669"/>
    <property type="project" value="TreeGrafter"/>
</dbReference>
<comment type="catalytic activity">
    <reaction evidence="1">
        <text>(6S)-5-methyl-5,6,7,8-tetrahydrofolate + L-homocysteine = (6S)-5,6,7,8-tetrahydrofolate + L-methionine</text>
        <dbReference type="Rhea" id="RHEA:11172"/>
        <dbReference type="ChEBI" id="CHEBI:18608"/>
        <dbReference type="ChEBI" id="CHEBI:57453"/>
        <dbReference type="ChEBI" id="CHEBI:57844"/>
        <dbReference type="ChEBI" id="CHEBI:58199"/>
        <dbReference type="EC" id="2.1.1.13"/>
    </reaction>
</comment>
<dbReference type="GO" id="GO:0032259">
    <property type="term" value="P:methylation"/>
    <property type="evidence" value="ECO:0007669"/>
    <property type="project" value="UniProtKB-KW"/>
</dbReference>
<dbReference type="Gene3D" id="3.20.20.330">
    <property type="entry name" value="Homocysteine-binding-like domain"/>
    <property type="match status" value="1"/>
</dbReference>
<evidence type="ECO:0000259" key="21">
    <source>
        <dbReference type="PROSITE" id="PS50972"/>
    </source>
</evidence>
<evidence type="ECO:0000256" key="8">
    <source>
        <dbReference type="ARBA" id="ARBA00022603"/>
    </source>
</evidence>
<evidence type="ECO:0000256" key="9">
    <source>
        <dbReference type="ARBA" id="ARBA00022605"/>
    </source>
</evidence>
<comment type="similarity">
    <text evidence="5">Belongs to the vitamin-B12 dependent methionine synthase family.</text>
</comment>
<keyword evidence="8 19" id="KW-0489">Methyltransferase</keyword>
<dbReference type="GO" id="GO:0031419">
    <property type="term" value="F:cobalamin binding"/>
    <property type="evidence" value="ECO:0007669"/>
    <property type="project" value="UniProtKB-KW"/>
</dbReference>
<comment type="cofactor">
    <cofactor evidence="3">
        <name>methylcob(III)alamin</name>
        <dbReference type="ChEBI" id="CHEBI:28115"/>
    </cofactor>
</comment>
<keyword evidence="11 19" id="KW-0808">Transferase</keyword>
<dbReference type="InterPro" id="IPR003726">
    <property type="entry name" value="HCY_dom"/>
</dbReference>
<dbReference type="InterPro" id="IPR050554">
    <property type="entry name" value="Met_Synthase/Corrinoid"/>
</dbReference>
<dbReference type="AlphaFoldDB" id="A0A9D5R951"/>
<comment type="pathway">
    <text evidence="4">Amino-acid biosynthesis; L-methionine biosynthesis via de novo pathway; L-methionine from L-homocysteine (MetH route): step 1/1.</text>
</comment>
<feature type="binding site" evidence="19">
    <location>
        <position position="201"/>
    </location>
    <ligand>
        <name>Zn(2+)</name>
        <dbReference type="ChEBI" id="CHEBI:29105"/>
    </ligand>
</feature>
<dbReference type="GO" id="GO:0005829">
    <property type="term" value="C:cytosol"/>
    <property type="evidence" value="ECO:0007669"/>
    <property type="project" value="TreeGrafter"/>
</dbReference>
<keyword evidence="12" id="KW-0949">S-adenosyl-L-methionine</keyword>
<evidence type="ECO:0000256" key="13">
    <source>
        <dbReference type="ARBA" id="ARBA00022723"/>
    </source>
</evidence>
<dbReference type="InterPro" id="IPR006158">
    <property type="entry name" value="Cobalamin-bd"/>
</dbReference>
<dbReference type="PROSITE" id="PS51337">
    <property type="entry name" value="B12_BINDING_NTER"/>
    <property type="match status" value="1"/>
</dbReference>
<evidence type="ECO:0000256" key="7">
    <source>
        <dbReference type="ARBA" id="ARBA00013998"/>
    </source>
</evidence>
<dbReference type="CDD" id="cd02070">
    <property type="entry name" value="corrinoid_protein_B12-BD"/>
    <property type="match status" value="1"/>
</dbReference>
<feature type="domain" description="B12-binding" evidence="22">
    <location>
        <begin position="661"/>
        <end position="784"/>
    </location>
</feature>
<evidence type="ECO:0000256" key="12">
    <source>
        <dbReference type="ARBA" id="ARBA00022691"/>
    </source>
</evidence>
<evidence type="ECO:0000313" key="24">
    <source>
        <dbReference type="EMBL" id="MBE5040662.1"/>
    </source>
</evidence>
<feature type="domain" description="Pterin-binding" evidence="21">
    <location>
        <begin position="310"/>
        <end position="554"/>
    </location>
</feature>
<evidence type="ECO:0000256" key="10">
    <source>
        <dbReference type="ARBA" id="ARBA00022628"/>
    </source>
</evidence>
<dbReference type="SUPFAM" id="SSF47644">
    <property type="entry name" value="Methionine synthase domain"/>
    <property type="match status" value="1"/>
</dbReference>
<feature type="binding site" evidence="19">
    <location>
        <position position="267"/>
    </location>
    <ligand>
        <name>Zn(2+)</name>
        <dbReference type="ChEBI" id="CHEBI:29105"/>
    </ligand>
</feature>
<reference evidence="24" key="1">
    <citation type="submission" date="2020-10" db="EMBL/GenBank/DDBJ databases">
        <title>ChiBAC.</title>
        <authorList>
            <person name="Zenner C."/>
            <person name="Hitch T.C.A."/>
            <person name="Clavel T."/>
        </authorList>
    </citation>
    <scope>NUCLEOTIDE SEQUENCE</scope>
    <source>
        <strain evidence="24">DSM 107454</strain>
    </source>
</reference>
<dbReference type="Pfam" id="PF02310">
    <property type="entry name" value="B12-binding"/>
    <property type="match status" value="1"/>
</dbReference>
<comment type="function">
    <text evidence="17">Catalyzes the transfer of a methyl group from methyl-cobalamin to homocysteine, yielding enzyme-bound cob(I)alamin and methionine. Subsequently, remethylates the cofactor using methyltetrahydrofolate.</text>
</comment>
<keyword evidence="15" id="KW-0486">Methionine biosynthesis</keyword>
<dbReference type="PANTHER" id="PTHR45833">
    <property type="entry name" value="METHIONINE SYNTHASE"/>
    <property type="match status" value="1"/>
</dbReference>
<dbReference type="InterPro" id="IPR036594">
    <property type="entry name" value="Meth_synthase_dom"/>
</dbReference>
<dbReference type="InterPro" id="IPR011005">
    <property type="entry name" value="Dihydropteroate_synth-like_sf"/>
</dbReference>
<evidence type="ECO:0000256" key="14">
    <source>
        <dbReference type="ARBA" id="ARBA00022833"/>
    </source>
</evidence>
<evidence type="ECO:0000256" key="11">
    <source>
        <dbReference type="ARBA" id="ARBA00022679"/>
    </source>
</evidence>
<dbReference type="Pfam" id="PF02607">
    <property type="entry name" value="B12-binding_2"/>
    <property type="match status" value="1"/>
</dbReference>
<evidence type="ECO:0000256" key="16">
    <source>
        <dbReference type="ARBA" id="ARBA00023285"/>
    </source>
</evidence>
<dbReference type="RefSeq" id="WP_226393215.1">
    <property type="nucleotide sequence ID" value="NZ_JADCKB010000020.1"/>
</dbReference>
<evidence type="ECO:0000256" key="17">
    <source>
        <dbReference type="ARBA" id="ARBA00025552"/>
    </source>
</evidence>
<dbReference type="InterPro" id="IPR003759">
    <property type="entry name" value="Cbl-bd_cap"/>
</dbReference>
<evidence type="ECO:0000256" key="5">
    <source>
        <dbReference type="ARBA" id="ARBA00010398"/>
    </source>
</evidence>
<sequence>MDVRKALAEKILLFDGAMGTMLQAAGLPAGGLPEIYNLTHPEIVLGIHKDYVAAGCDVVTSNTFQAGELKLAGSGYTPEEVIAAGVRLAKESGAKYTALDIGPLGQLMKPMGTLSFEDAYAMFRRQIEAGAAAGADLILFETMSDLLEVKAGVLAAKECCDLPVFVTMTYQQDGRTFVGCSPECAALTLSGLGVNALGVNCSLGPEELMPVVETLLEWSRVPVMVQPNAGLPKMKDGKTVYDISTEEFANLTSAFAAKGAAVLGGCCGTTPAFLSALRKKIDGMDRVLPKQKPITAVCSGTRTAVLDGGVSVIGERINPTGKKRLKEKLREQDFDYIAGEAISQKQHGADILDVNCGLPEIDEAAVLCRAVEEVQAVTDLPLQIDSSDPEAIAQAVRRYNGKPIINSVSGKAESLQTILPIAAKYGAMVVGLTLDETGIPETAEKRYEIAQRIVREAEKYGVPRQDILIDCLVLTASAQQELVMETLRAIQLVKAGLGVKTVLGVSNVSFGLPSRPVLNSVFLAAGFGAGLDAAIVNPLSEEIMQTVRAFRVLNAQDKDAAAYIANASVEEKPVVKAETRTLSDSIMEGRAEETAAGTRKLLETTAPMEIIDQWFIPALDKVGEQYEQGQLFLPQLIRAAEAVKSGFEVLRAAMPEGGADKGTIVVATVEGDIHDIGKNIAKMLLQNYGYRVIDLGKDVPVEKVVQAAMESGAPLIGLSALMTTTVTSMRDTITALRKAGCTAKIMAGGAVLNEEYIQYVGADYYARDARIGVQIAAQVFGGQQ</sequence>
<dbReference type="InterPro" id="IPR036724">
    <property type="entry name" value="Cobalamin-bd_sf"/>
</dbReference>
<dbReference type="EMBL" id="JADCKB010000020">
    <property type="protein sequence ID" value="MBE5040662.1"/>
    <property type="molecule type" value="Genomic_DNA"/>
</dbReference>
<evidence type="ECO:0000256" key="1">
    <source>
        <dbReference type="ARBA" id="ARBA00001700"/>
    </source>
</evidence>
<dbReference type="SMART" id="SM01018">
    <property type="entry name" value="B12-binding_2"/>
    <property type="match status" value="1"/>
</dbReference>
<evidence type="ECO:0000256" key="2">
    <source>
        <dbReference type="ARBA" id="ARBA00001947"/>
    </source>
</evidence>
<dbReference type="Gene3D" id="3.40.50.280">
    <property type="entry name" value="Cobalamin-binding domain"/>
    <property type="match status" value="1"/>
</dbReference>
<dbReference type="Pfam" id="PF02574">
    <property type="entry name" value="S-methyl_trans"/>
    <property type="match status" value="1"/>
</dbReference>
<evidence type="ECO:0000256" key="4">
    <source>
        <dbReference type="ARBA" id="ARBA00005178"/>
    </source>
</evidence>
<feature type="domain" description="Hcy-binding" evidence="20">
    <location>
        <begin position="1"/>
        <end position="281"/>
    </location>
</feature>
<evidence type="ECO:0000256" key="15">
    <source>
        <dbReference type="ARBA" id="ARBA00023167"/>
    </source>
</evidence>
<dbReference type="InterPro" id="IPR017215">
    <property type="entry name" value="MetH_bac"/>
</dbReference>
<evidence type="ECO:0000256" key="19">
    <source>
        <dbReference type="PROSITE-ProRule" id="PRU00333"/>
    </source>
</evidence>
<dbReference type="GO" id="GO:0046872">
    <property type="term" value="F:metal ion binding"/>
    <property type="evidence" value="ECO:0007669"/>
    <property type="project" value="UniProtKB-KW"/>
</dbReference>
<protein>
    <recommendedName>
        <fullName evidence="7">Methionine synthase</fullName>
        <ecNumber evidence="6">2.1.1.13</ecNumber>
    </recommendedName>
    <alternativeName>
        <fullName evidence="18">5-methyltetrahydrofolate--homocysteine methyltransferase</fullName>
    </alternativeName>
</protein>
<dbReference type="Gene3D" id="1.10.1240.10">
    <property type="entry name" value="Methionine synthase domain"/>
    <property type="match status" value="1"/>
</dbReference>
<evidence type="ECO:0000259" key="20">
    <source>
        <dbReference type="PROSITE" id="PS50970"/>
    </source>
</evidence>
<keyword evidence="13 19" id="KW-0479">Metal-binding</keyword>
<dbReference type="PROSITE" id="PS50970">
    <property type="entry name" value="HCY"/>
    <property type="match status" value="1"/>
</dbReference>
<dbReference type="EC" id="2.1.1.13" evidence="6"/>
<dbReference type="Pfam" id="PF00809">
    <property type="entry name" value="Pterin_bind"/>
    <property type="match status" value="1"/>
</dbReference>
<evidence type="ECO:0000256" key="18">
    <source>
        <dbReference type="ARBA" id="ARBA00031040"/>
    </source>
</evidence>
<dbReference type="GO" id="GO:0008705">
    <property type="term" value="F:methionine synthase activity"/>
    <property type="evidence" value="ECO:0007669"/>
    <property type="project" value="UniProtKB-EC"/>
</dbReference>
<dbReference type="PANTHER" id="PTHR45833:SF1">
    <property type="entry name" value="METHIONINE SYNTHASE"/>
    <property type="match status" value="1"/>
</dbReference>
<dbReference type="PIRSF" id="PIRSF037472">
    <property type="entry name" value="DHPS_mtfrase"/>
    <property type="match status" value="1"/>
</dbReference>
<proteinExistence type="inferred from homology"/>
<dbReference type="SUPFAM" id="SSF82282">
    <property type="entry name" value="Homocysteine S-methyltransferase"/>
    <property type="match status" value="1"/>
</dbReference>
<keyword evidence="10" id="KW-0846">Cobalamin</keyword>
<evidence type="ECO:0000259" key="22">
    <source>
        <dbReference type="PROSITE" id="PS51332"/>
    </source>
</evidence>
<dbReference type="PROSITE" id="PS51332">
    <property type="entry name" value="B12_BINDING"/>
    <property type="match status" value="1"/>
</dbReference>
<dbReference type="Gene3D" id="3.20.20.20">
    <property type="entry name" value="Dihydropteroate synthase-like"/>
    <property type="match status" value="1"/>
</dbReference>
<keyword evidence="16" id="KW-0170">Cobalt</keyword>
<evidence type="ECO:0000313" key="25">
    <source>
        <dbReference type="Proteomes" id="UP000806542"/>
    </source>
</evidence>
<dbReference type="SUPFAM" id="SSF51717">
    <property type="entry name" value="Dihydropteroate synthetase-like"/>
    <property type="match status" value="1"/>
</dbReference>
<keyword evidence="9" id="KW-0028">Amino-acid biosynthesis</keyword>
<evidence type="ECO:0000259" key="23">
    <source>
        <dbReference type="PROSITE" id="PS51337"/>
    </source>
</evidence>
<evidence type="ECO:0000256" key="6">
    <source>
        <dbReference type="ARBA" id="ARBA00012032"/>
    </source>
</evidence>
<feature type="binding site" evidence="19">
    <location>
        <position position="266"/>
    </location>
    <ligand>
        <name>Zn(2+)</name>
        <dbReference type="ChEBI" id="CHEBI:29105"/>
    </ligand>
</feature>
<comment type="caution">
    <text evidence="24">The sequence shown here is derived from an EMBL/GenBank/DDBJ whole genome shotgun (WGS) entry which is preliminary data.</text>
</comment>
<comment type="cofactor">
    <cofactor evidence="2 19">
        <name>Zn(2+)</name>
        <dbReference type="ChEBI" id="CHEBI:29105"/>
    </cofactor>
</comment>